<feature type="region of interest" description="Disordered" evidence="3">
    <location>
        <begin position="218"/>
        <end position="272"/>
    </location>
</feature>
<accession>A0A183SKR3</accession>
<dbReference type="Pfam" id="PF04005">
    <property type="entry name" value="Hus1"/>
    <property type="match status" value="1"/>
</dbReference>
<evidence type="ECO:0000259" key="4">
    <source>
        <dbReference type="PROSITE" id="PS50172"/>
    </source>
</evidence>
<comment type="subcellular location">
    <subcellularLocation>
        <location evidence="1">Nucleus</location>
    </subcellularLocation>
</comment>
<dbReference type="GO" id="GO:0030896">
    <property type="term" value="C:checkpoint clamp complex"/>
    <property type="evidence" value="ECO:0007669"/>
    <property type="project" value="InterPro"/>
</dbReference>
<feature type="compositionally biased region" description="Polar residues" evidence="3">
    <location>
        <begin position="446"/>
        <end position="459"/>
    </location>
</feature>
<feature type="region of interest" description="Disordered" evidence="3">
    <location>
        <begin position="342"/>
        <end position="407"/>
    </location>
</feature>
<dbReference type="GO" id="GO:0000724">
    <property type="term" value="P:double-strand break repair via homologous recombination"/>
    <property type="evidence" value="ECO:0007669"/>
    <property type="project" value="TreeGrafter"/>
</dbReference>
<dbReference type="Gene3D" id="3.40.50.10190">
    <property type="entry name" value="BRCT domain"/>
    <property type="match status" value="2"/>
</dbReference>
<evidence type="ECO:0000313" key="7">
    <source>
        <dbReference type="WBParaSite" id="SSLN_0000496601-mRNA-1"/>
    </source>
</evidence>
<dbReference type="EMBL" id="UYSU01033009">
    <property type="protein sequence ID" value="VDL91196.1"/>
    <property type="molecule type" value="Genomic_DNA"/>
</dbReference>
<gene>
    <name evidence="5" type="ORF">SSLN_LOCUS4811</name>
</gene>
<dbReference type="InterPro" id="IPR036420">
    <property type="entry name" value="BRCT_dom_sf"/>
</dbReference>
<proteinExistence type="predicted"/>
<dbReference type="WBParaSite" id="SSLN_0000496601-mRNA-1">
    <property type="protein sequence ID" value="SSLN_0000496601-mRNA-1"/>
    <property type="gene ID" value="SSLN_0000496601"/>
</dbReference>
<dbReference type="SUPFAM" id="SSF52113">
    <property type="entry name" value="BRCT domain"/>
    <property type="match status" value="2"/>
</dbReference>
<dbReference type="GO" id="GO:0035861">
    <property type="term" value="C:site of double-strand break"/>
    <property type="evidence" value="ECO:0007669"/>
    <property type="project" value="TreeGrafter"/>
</dbReference>
<dbReference type="PROSITE" id="PS50172">
    <property type="entry name" value="BRCT"/>
    <property type="match status" value="2"/>
</dbReference>
<sequence>MTERLQLHGAQVESTRSAAVTHVIFRNGDPSTRAWAEKRGLMLVTPAWLKACIDLGVRRLHFLFLSQTFTFCLLSDLRAWILRARVPETCYYIREKEDFDMTRDVNGFATQVPLEITGPAITAEKTYSIPCKTLTVPAVSNLAIGGFTSSLFGSELTKKPFIRRPNTPPGMKDFRTRLASRRNPTSCLTSVDHSRDSLVDVCESSVLSLVESTFPSQPLITSTQMSPQKIGDSQPDPSSRSSTLATTTNKITSPSPPRSPLSSANSPLPGWRRLPSPTRLDVALLPVDVGQVSVLASQTPAMTADVANLASIGRLSNLSRGPLTPEMLHFVVRNLSDRKHVNRSRRQSVAPLVERSRTQSVPKTAEGKQVNPIAECPKSSSRSPASVTRRRPQNHPRTSLRHRLLAKALTPADRDVIRTHFRPLENNSSTAKQSPYDPSKEEEPVASQTPPRQRRQLTNLRRPKRSIFHLELPKSPESATAASKVEERIPIAMVQSPAALGSNGRRQSMRLRTKRRQSVVIDAEISLTSCAVVITPLSKRSSLEEFLVGDGAPFQFKFSKQASDSTENPVKPREFLFTGLNSEERQVLISLLRTSRLGEKEISPVINHRLCGHHRPRAGVDTSTCLDDVSLDTWRVTDTFNRSTVTHLVSPSPFVRTVNLFKCILAKVPVVNQEWIVQSAQQNRWLPHCDFIVPGLPPPVAQTRLAKLFSGLGNIYIAPETAPPSEALKELISLGGGTITRRLLVADFVVGQYDPKKYLVLHVANLIYFVDLLATISGLAKNCVLRITKHSLNFIIRERSLQGGTEAWCELETPSLFSECVCDGLSAEQDEILLEVVPEQILHCLRSGNVNVTGAGGSTALGSLASTTASTALTSGMARATPGGGCAGSNLNTMVLARSLKIKLVRRKTPCLALEIEQASVTGRSRSVWHFIPVHILPPRLWPDFEDTPDPEFDVSRWLGFLLSIFLPPVRNLRLFVDRMKRFARFIVSFTLSTSFWHVITRPHPCLIVSFTVRANGVGDLYLEINMETLARVRLTYHGLRARNWHQELEKKDSRAADVGAMMDLPPATEFSATVDIRRLSQLLSSQRIQPNWFVCSKFGASCFVFPSPNFLVSQLC</sequence>
<evidence type="ECO:0000256" key="2">
    <source>
        <dbReference type="ARBA" id="ARBA00023242"/>
    </source>
</evidence>
<dbReference type="GO" id="GO:0033314">
    <property type="term" value="P:mitotic DNA replication checkpoint signaling"/>
    <property type="evidence" value="ECO:0007669"/>
    <property type="project" value="TreeGrafter"/>
</dbReference>
<feature type="compositionally biased region" description="Polar residues" evidence="3">
    <location>
        <begin position="235"/>
        <end position="252"/>
    </location>
</feature>
<feature type="region of interest" description="Disordered" evidence="3">
    <location>
        <begin position="420"/>
        <end position="468"/>
    </location>
</feature>
<dbReference type="GO" id="GO:0000723">
    <property type="term" value="P:telomere maintenance"/>
    <property type="evidence" value="ECO:0007669"/>
    <property type="project" value="TreeGrafter"/>
</dbReference>
<dbReference type="GO" id="GO:0044778">
    <property type="term" value="P:meiotic DNA integrity checkpoint signaling"/>
    <property type="evidence" value="ECO:0007669"/>
    <property type="project" value="TreeGrafter"/>
</dbReference>
<dbReference type="CDD" id="cd00027">
    <property type="entry name" value="BRCT"/>
    <property type="match status" value="1"/>
</dbReference>
<protein>
    <submittedName>
        <fullName evidence="7">BRCT domain-containing protein</fullName>
    </submittedName>
</protein>
<dbReference type="GO" id="GO:0006289">
    <property type="term" value="P:nucleotide-excision repair"/>
    <property type="evidence" value="ECO:0007669"/>
    <property type="project" value="TreeGrafter"/>
</dbReference>
<dbReference type="OrthoDB" id="10063861at2759"/>
<dbReference type="PANTHER" id="PTHR12900:SF0">
    <property type="entry name" value="CHECKPOINT PROTEIN"/>
    <property type="match status" value="1"/>
</dbReference>
<keyword evidence="6" id="KW-1185">Reference proteome</keyword>
<dbReference type="AlphaFoldDB" id="A0A183SKR3"/>
<dbReference type="PANTHER" id="PTHR12900">
    <property type="entry name" value="MITOTIC AND DNA DAMAGE CHECKPOINT PROTEIN HUS1"/>
    <property type="match status" value="1"/>
</dbReference>
<dbReference type="InterPro" id="IPR007150">
    <property type="entry name" value="HUS1/Mec3"/>
</dbReference>
<dbReference type="GO" id="GO:0031573">
    <property type="term" value="P:mitotic intra-S DNA damage checkpoint signaling"/>
    <property type="evidence" value="ECO:0007669"/>
    <property type="project" value="TreeGrafter"/>
</dbReference>
<dbReference type="STRING" id="70667.A0A183SKR3"/>
<dbReference type="Gene3D" id="3.70.10.10">
    <property type="match status" value="1"/>
</dbReference>
<feature type="compositionally biased region" description="Polar residues" evidence="3">
    <location>
        <begin position="218"/>
        <end position="227"/>
    </location>
</feature>
<dbReference type="Proteomes" id="UP000275846">
    <property type="component" value="Unassembled WGS sequence"/>
</dbReference>
<feature type="domain" description="BRCT" evidence="4">
    <location>
        <begin position="635"/>
        <end position="693"/>
    </location>
</feature>
<name>A0A183SKR3_SCHSO</name>
<evidence type="ECO:0000256" key="1">
    <source>
        <dbReference type="ARBA" id="ARBA00004123"/>
    </source>
</evidence>
<dbReference type="CDD" id="cd17751">
    <property type="entry name" value="BRCT_microcephalin_rpt3"/>
    <property type="match status" value="1"/>
</dbReference>
<dbReference type="InterPro" id="IPR001357">
    <property type="entry name" value="BRCT_dom"/>
</dbReference>
<feature type="compositionally biased region" description="Low complexity" evidence="3">
    <location>
        <begin position="260"/>
        <end position="269"/>
    </location>
</feature>
<reference evidence="7" key="1">
    <citation type="submission" date="2016-06" db="UniProtKB">
        <authorList>
            <consortium name="WormBaseParasite"/>
        </authorList>
    </citation>
    <scope>IDENTIFICATION</scope>
</reference>
<dbReference type="SMART" id="SM00292">
    <property type="entry name" value="BRCT"/>
    <property type="match status" value="2"/>
</dbReference>
<evidence type="ECO:0000313" key="6">
    <source>
        <dbReference type="Proteomes" id="UP000275846"/>
    </source>
</evidence>
<feature type="domain" description="BRCT" evidence="4">
    <location>
        <begin position="1"/>
        <end position="53"/>
    </location>
</feature>
<reference evidence="5 6" key="2">
    <citation type="submission" date="2018-11" db="EMBL/GenBank/DDBJ databases">
        <authorList>
            <consortium name="Pathogen Informatics"/>
        </authorList>
    </citation>
    <scope>NUCLEOTIDE SEQUENCE [LARGE SCALE GENOMIC DNA]</scope>
    <source>
        <strain evidence="5 6">NST_G2</strain>
    </source>
</reference>
<evidence type="ECO:0000313" key="5">
    <source>
        <dbReference type="EMBL" id="VDL91196.1"/>
    </source>
</evidence>
<evidence type="ECO:0000256" key="3">
    <source>
        <dbReference type="SAM" id="MobiDB-lite"/>
    </source>
</evidence>
<organism evidence="7">
    <name type="scientific">Schistocephalus solidus</name>
    <name type="common">Tapeworm</name>
    <dbReference type="NCBI Taxonomy" id="70667"/>
    <lineage>
        <taxon>Eukaryota</taxon>
        <taxon>Metazoa</taxon>
        <taxon>Spiralia</taxon>
        <taxon>Lophotrochozoa</taxon>
        <taxon>Platyhelminthes</taxon>
        <taxon>Cestoda</taxon>
        <taxon>Eucestoda</taxon>
        <taxon>Diphyllobothriidea</taxon>
        <taxon>Diphyllobothriidae</taxon>
        <taxon>Schistocephalus</taxon>
    </lineage>
</organism>
<feature type="compositionally biased region" description="Basic residues" evidence="3">
    <location>
        <begin position="388"/>
        <end position="405"/>
    </location>
</feature>
<keyword evidence="2" id="KW-0539">Nucleus</keyword>